<reference evidence="18 19" key="1">
    <citation type="submission" date="2018-08" db="EMBL/GenBank/DDBJ databases">
        <title>A genome reference for cultivated species of the human gut microbiota.</title>
        <authorList>
            <person name="Zou Y."/>
            <person name="Xue W."/>
            <person name="Luo G."/>
        </authorList>
    </citation>
    <scope>NUCLEOTIDE SEQUENCE [LARGE SCALE GENOMIC DNA]</scope>
    <source>
        <strain evidence="14 18">AF14-7</strain>
        <strain evidence="17 20">AF38-2</strain>
        <strain evidence="16 19">AF39-6AC</strain>
        <strain evidence="15 21">AF46-11NS</strain>
    </source>
</reference>
<evidence type="ECO:0000313" key="15">
    <source>
        <dbReference type="EMBL" id="RHK21484.1"/>
    </source>
</evidence>
<proteinExistence type="inferred from homology"/>
<dbReference type="InterPro" id="IPR011990">
    <property type="entry name" value="TPR-like_helical_dom_sf"/>
</dbReference>
<dbReference type="AlphaFoldDB" id="A0A174EXQ3"/>
<evidence type="ECO:0000313" key="22">
    <source>
        <dbReference type="Proteomes" id="UP000435059"/>
    </source>
</evidence>
<keyword evidence="3 6" id="KW-0732">Signal</keyword>
<evidence type="ECO:0000256" key="1">
    <source>
        <dbReference type="ARBA" id="ARBA00004442"/>
    </source>
</evidence>
<comment type="subcellular location">
    <subcellularLocation>
        <location evidence="1">Cell outer membrane</location>
    </subcellularLocation>
</comment>
<feature type="domain" description="RagB/SusD" evidence="7">
    <location>
        <begin position="309"/>
        <end position="391"/>
    </location>
</feature>
<protein>
    <submittedName>
        <fullName evidence="15">RagB/SusD family nutrient uptake outer membrane protein</fullName>
    </submittedName>
</protein>
<dbReference type="EMBL" id="WDEH01000002">
    <property type="protein sequence ID" value="KAB6143114.1"/>
    <property type="molecule type" value="Genomic_DNA"/>
</dbReference>
<evidence type="ECO:0000313" key="21">
    <source>
        <dbReference type="Proteomes" id="UP000285503"/>
    </source>
</evidence>
<keyword evidence="22" id="KW-1185">Reference proteome</keyword>
<comment type="caution">
    <text evidence="15">The sequence shown here is derived from an EMBL/GenBank/DDBJ whole genome shotgun (WGS) entry which is preliminary data.</text>
</comment>
<dbReference type="Pfam" id="PF07980">
    <property type="entry name" value="SusD_RagB"/>
    <property type="match status" value="1"/>
</dbReference>
<evidence type="ECO:0000313" key="12">
    <source>
        <dbReference type="EMBL" id="KAB6341942.1"/>
    </source>
</evidence>
<evidence type="ECO:0000256" key="6">
    <source>
        <dbReference type="SAM" id="SignalP"/>
    </source>
</evidence>
<dbReference type="Pfam" id="PF14322">
    <property type="entry name" value="SusD-like_3"/>
    <property type="match status" value="1"/>
</dbReference>
<evidence type="ECO:0000313" key="11">
    <source>
        <dbReference type="EMBL" id="KAB6143114.1"/>
    </source>
</evidence>
<evidence type="ECO:0000256" key="2">
    <source>
        <dbReference type="ARBA" id="ARBA00006275"/>
    </source>
</evidence>
<evidence type="ECO:0000259" key="7">
    <source>
        <dbReference type="Pfam" id="PF07980"/>
    </source>
</evidence>
<reference evidence="13" key="3">
    <citation type="submission" date="2023-08" db="EMBL/GenBank/DDBJ databases">
        <title>Mucin Metabolism Genes Underlie the Key Renovations of Bacteroides xylanisolvens Genomes in Captive Great Apes.</title>
        <authorList>
            <person name="Nishida A.H."/>
        </authorList>
    </citation>
    <scope>NUCLEOTIDE SEQUENCE</scope>
    <source>
        <strain evidence="13">P19.10B</strain>
    </source>
</reference>
<evidence type="ECO:0000313" key="10">
    <source>
        <dbReference type="EMBL" id="KAB6087862.1"/>
    </source>
</evidence>
<dbReference type="InterPro" id="IPR033985">
    <property type="entry name" value="SusD-like_N"/>
</dbReference>
<dbReference type="Proteomes" id="UP000284495">
    <property type="component" value="Unassembled WGS sequence"/>
</dbReference>
<dbReference type="EMBL" id="QRNE01000133">
    <property type="protein sequence ID" value="RHK21484.1"/>
    <property type="molecule type" value="Genomic_DNA"/>
</dbReference>
<dbReference type="EMBL" id="JAIWWW010000035">
    <property type="protein sequence ID" value="MCA4524655.1"/>
    <property type="molecule type" value="Genomic_DNA"/>
</dbReference>
<dbReference type="Proteomes" id="UP000474077">
    <property type="component" value="Unassembled WGS sequence"/>
</dbReference>
<dbReference type="Proteomes" id="UP000438288">
    <property type="component" value="Unassembled WGS sequence"/>
</dbReference>
<gene>
    <name evidence="17" type="ORF">DW027_17090</name>
    <name evidence="16" type="ORF">DW042_06085</name>
    <name evidence="15" type="ORF">DW075_19095</name>
    <name evidence="14" type="ORF">DWW25_08090</name>
    <name evidence="11" type="ORF">GA424_02470</name>
    <name evidence="9" type="ORF">GA560_00645</name>
    <name evidence="10" type="ORF">GA574_11450</name>
    <name evidence="12" type="ORF">GAZ43_00300</name>
    <name evidence="13" type="ORF">LDZ35_15750</name>
</gene>
<evidence type="ECO:0000313" key="13">
    <source>
        <dbReference type="EMBL" id="MCA4524655.1"/>
    </source>
</evidence>
<evidence type="ECO:0000313" key="20">
    <source>
        <dbReference type="Proteomes" id="UP000284495"/>
    </source>
</evidence>
<dbReference type="EMBL" id="WDER01000001">
    <property type="protein sequence ID" value="KAB6087165.1"/>
    <property type="molecule type" value="Genomic_DNA"/>
</dbReference>
<dbReference type="Proteomes" id="UP001197958">
    <property type="component" value="Unassembled WGS sequence"/>
</dbReference>
<accession>A0A174EXQ3</accession>
<dbReference type="Proteomes" id="UP000283369">
    <property type="component" value="Unassembled WGS sequence"/>
</dbReference>
<sequence>MKNFIISLLTVLLVFATSCNEMDQYPHNAVSSDNLTEEDAQLLLTGLYFYIQNKPTVNGYLTQDIVGGDLVRGGATGLKDPVLLVKDLVTPESGFVSGPWDGFYTALYQVNSLIVAVDKLAASQSRNEILGVASFFRGLIYYHLVTRYGEVPILEAPFSGDIAASTETEGWSFVEKNFQVAIDYAPTFSDKYYVSKQAAKALMARTKLAQGKMTEAAKLAEEVIGDANFSLADFDQIFRGKANREEIFSFVNLLNESSVNLSASLYSRASANGGSYTYAPTTKVMNMFEPDDKRTAISIDMQETNEVINKYPGGEVTTDPIIITRLGEMYLISAEAQGLSKGLTRLNELRNFRGLPSVHPATEEDFIDAILNERHTELLAEGFRWFDLVRLNRLESDLGFERKYNKLPIPAKERSLNKLLNQNSYWAN</sequence>
<dbReference type="RefSeq" id="WP_004313820.1">
    <property type="nucleotide sequence ID" value="NZ_AP031409.1"/>
</dbReference>
<dbReference type="Proteomes" id="UP000284417">
    <property type="component" value="Unassembled WGS sequence"/>
</dbReference>
<dbReference type="EMBL" id="QRYV01000015">
    <property type="protein sequence ID" value="RGV15720.1"/>
    <property type="molecule type" value="Genomic_DNA"/>
</dbReference>
<dbReference type="SUPFAM" id="SSF48452">
    <property type="entry name" value="TPR-like"/>
    <property type="match status" value="1"/>
</dbReference>
<keyword evidence="5" id="KW-0998">Cell outer membrane</keyword>
<evidence type="ECO:0000313" key="14">
    <source>
        <dbReference type="EMBL" id="RGV15720.1"/>
    </source>
</evidence>
<dbReference type="PROSITE" id="PS51257">
    <property type="entry name" value="PROKAR_LIPOPROTEIN"/>
    <property type="match status" value="1"/>
</dbReference>
<evidence type="ECO:0000313" key="23">
    <source>
        <dbReference type="Proteomes" id="UP000438288"/>
    </source>
</evidence>
<evidence type="ECO:0000313" key="16">
    <source>
        <dbReference type="EMBL" id="RHK99881.1"/>
    </source>
</evidence>
<name>A0A174EXQ3_9BACE</name>
<evidence type="ECO:0000313" key="24">
    <source>
        <dbReference type="Proteomes" id="UP000474077"/>
    </source>
</evidence>
<dbReference type="EMBL" id="QROO01000023">
    <property type="protein sequence ID" value="RHL35352.1"/>
    <property type="molecule type" value="Genomic_DNA"/>
</dbReference>
<dbReference type="Gene3D" id="1.25.40.390">
    <property type="match status" value="1"/>
</dbReference>
<evidence type="ECO:0000256" key="5">
    <source>
        <dbReference type="ARBA" id="ARBA00023237"/>
    </source>
</evidence>
<dbReference type="InterPro" id="IPR012944">
    <property type="entry name" value="SusD_RagB_dom"/>
</dbReference>
<dbReference type="EMBL" id="WDES01000017">
    <property type="protein sequence ID" value="KAB6087862.1"/>
    <property type="molecule type" value="Genomic_DNA"/>
</dbReference>
<dbReference type="Proteomes" id="UP000285503">
    <property type="component" value="Unassembled WGS sequence"/>
</dbReference>
<dbReference type="EMBL" id="WDCP01000001">
    <property type="protein sequence ID" value="KAB6341942.1"/>
    <property type="molecule type" value="Genomic_DNA"/>
</dbReference>
<reference evidence="22 23" key="2">
    <citation type="journal article" date="2019" name="Nat. Med.">
        <title>A library of human gut bacterial isolates paired with longitudinal multiomics data enables mechanistic microbiome research.</title>
        <authorList>
            <person name="Poyet M."/>
            <person name="Groussin M."/>
            <person name="Gibbons S.M."/>
            <person name="Avila-Pacheco J."/>
            <person name="Jiang X."/>
            <person name="Kearney S.M."/>
            <person name="Perrotta A.R."/>
            <person name="Berdy B."/>
            <person name="Zhao S."/>
            <person name="Lieberman T.D."/>
            <person name="Swanson P.K."/>
            <person name="Smith M."/>
            <person name="Roesemann S."/>
            <person name="Alexander J.E."/>
            <person name="Rich S.A."/>
            <person name="Livny J."/>
            <person name="Vlamakis H."/>
            <person name="Clish C."/>
            <person name="Bullock K."/>
            <person name="Deik A."/>
            <person name="Scott J."/>
            <person name="Pierce K.A."/>
            <person name="Xavier R.J."/>
            <person name="Alm E.J."/>
        </authorList>
    </citation>
    <scope>NUCLEOTIDE SEQUENCE [LARGE SCALE GENOMIC DNA]</scope>
    <source>
        <strain evidence="12 23">BIOML-A16</strain>
        <strain evidence="11 25">BIOML-A62</strain>
        <strain evidence="9 24">BIOML-A73</strain>
        <strain evidence="10 22">BIOML-A74</strain>
    </source>
</reference>
<evidence type="ECO:0000256" key="4">
    <source>
        <dbReference type="ARBA" id="ARBA00023136"/>
    </source>
</evidence>
<feature type="signal peptide" evidence="6">
    <location>
        <begin position="1"/>
        <end position="21"/>
    </location>
</feature>
<evidence type="ECO:0000313" key="18">
    <source>
        <dbReference type="Proteomes" id="UP000283369"/>
    </source>
</evidence>
<keyword evidence="4" id="KW-0472">Membrane</keyword>
<dbReference type="GO" id="GO:0009279">
    <property type="term" value="C:cell outer membrane"/>
    <property type="evidence" value="ECO:0007669"/>
    <property type="project" value="UniProtKB-SubCell"/>
</dbReference>
<feature type="chain" id="PRO_5014251182" evidence="6">
    <location>
        <begin position="22"/>
        <end position="428"/>
    </location>
</feature>
<dbReference type="Proteomes" id="UP000435059">
    <property type="component" value="Unassembled WGS sequence"/>
</dbReference>
<evidence type="ECO:0000313" key="9">
    <source>
        <dbReference type="EMBL" id="KAB6087165.1"/>
    </source>
</evidence>
<dbReference type="Proteomes" id="UP000487596">
    <property type="component" value="Unassembled WGS sequence"/>
</dbReference>
<comment type="similarity">
    <text evidence="2">Belongs to the SusD family.</text>
</comment>
<feature type="domain" description="SusD-like N-terminal" evidence="8">
    <location>
        <begin position="87"/>
        <end position="207"/>
    </location>
</feature>
<evidence type="ECO:0000313" key="25">
    <source>
        <dbReference type="Proteomes" id="UP000487596"/>
    </source>
</evidence>
<evidence type="ECO:0000313" key="17">
    <source>
        <dbReference type="EMBL" id="RHL35352.1"/>
    </source>
</evidence>
<organism evidence="15 21">
    <name type="scientific">Bacteroides xylanisolvens</name>
    <dbReference type="NCBI Taxonomy" id="371601"/>
    <lineage>
        <taxon>Bacteria</taxon>
        <taxon>Pseudomonadati</taxon>
        <taxon>Bacteroidota</taxon>
        <taxon>Bacteroidia</taxon>
        <taxon>Bacteroidales</taxon>
        <taxon>Bacteroidaceae</taxon>
        <taxon>Bacteroides</taxon>
    </lineage>
</organism>
<dbReference type="CDD" id="cd08977">
    <property type="entry name" value="SusD"/>
    <property type="match status" value="1"/>
</dbReference>
<dbReference type="GeneID" id="69482712"/>
<evidence type="ECO:0000256" key="3">
    <source>
        <dbReference type="ARBA" id="ARBA00022729"/>
    </source>
</evidence>
<dbReference type="EMBL" id="QROC01000006">
    <property type="protein sequence ID" value="RHK99881.1"/>
    <property type="molecule type" value="Genomic_DNA"/>
</dbReference>
<evidence type="ECO:0000259" key="8">
    <source>
        <dbReference type="Pfam" id="PF14322"/>
    </source>
</evidence>
<evidence type="ECO:0000313" key="19">
    <source>
        <dbReference type="Proteomes" id="UP000284417"/>
    </source>
</evidence>